<name>S7QE85_GLOTA</name>
<keyword evidence="1" id="KW-0479">Metal-binding</keyword>
<reference evidence="6 7" key="1">
    <citation type="journal article" date="2012" name="Science">
        <title>The Paleozoic origin of enzymatic lignin decomposition reconstructed from 31 fungal genomes.</title>
        <authorList>
            <person name="Floudas D."/>
            <person name="Binder M."/>
            <person name="Riley R."/>
            <person name="Barry K."/>
            <person name="Blanchette R.A."/>
            <person name="Henrissat B."/>
            <person name="Martinez A.T."/>
            <person name="Otillar R."/>
            <person name="Spatafora J.W."/>
            <person name="Yadav J.S."/>
            <person name="Aerts A."/>
            <person name="Benoit I."/>
            <person name="Boyd A."/>
            <person name="Carlson A."/>
            <person name="Copeland A."/>
            <person name="Coutinho P.M."/>
            <person name="de Vries R.P."/>
            <person name="Ferreira P."/>
            <person name="Findley K."/>
            <person name="Foster B."/>
            <person name="Gaskell J."/>
            <person name="Glotzer D."/>
            <person name="Gorecki P."/>
            <person name="Heitman J."/>
            <person name="Hesse C."/>
            <person name="Hori C."/>
            <person name="Igarashi K."/>
            <person name="Jurgens J.A."/>
            <person name="Kallen N."/>
            <person name="Kersten P."/>
            <person name="Kohler A."/>
            <person name="Kuees U."/>
            <person name="Kumar T.K.A."/>
            <person name="Kuo A."/>
            <person name="LaButti K."/>
            <person name="Larrondo L.F."/>
            <person name="Lindquist E."/>
            <person name="Ling A."/>
            <person name="Lombard V."/>
            <person name="Lucas S."/>
            <person name="Lundell T."/>
            <person name="Martin R."/>
            <person name="McLaughlin D.J."/>
            <person name="Morgenstern I."/>
            <person name="Morin E."/>
            <person name="Murat C."/>
            <person name="Nagy L.G."/>
            <person name="Nolan M."/>
            <person name="Ohm R.A."/>
            <person name="Patyshakuliyeva A."/>
            <person name="Rokas A."/>
            <person name="Ruiz-Duenas F.J."/>
            <person name="Sabat G."/>
            <person name="Salamov A."/>
            <person name="Samejima M."/>
            <person name="Schmutz J."/>
            <person name="Slot J.C."/>
            <person name="St John F."/>
            <person name="Stenlid J."/>
            <person name="Sun H."/>
            <person name="Sun S."/>
            <person name="Syed K."/>
            <person name="Tsang A."/>
            <person name="Wiebenga A."/>
            <person name="Young D."/>
            <person name="Pisabarro A."/>
            <person name="Eastwood D.C."/>
            <person name="Martin F."/>
            <person name="Cullen D."/>
            <person name="Grigoriev I.V."/>
            <person name="Hibbett D.S."/>
        </authorList>
    </citation>
    <scope>NUCLEOTIDE SEQUENCE [LARGE SCALE GENOMIC DNA]</scope>
    <source>
        <strain evidence="6 7">ATCC 11539</strain>
    </source>
</reference>
<evidence type="ECO:0000259" key="5">
    <source>
        <dbReference type="Pfam" id="PF13445"/>
    </source>
</evidence>
<accession>S7QE85</accession>
<keyword evidence="2" id="KW-0863">Zinc-finger</keyword>
<feature type="domain" description="Zinc finger RING-type eukaryotic" evidence="5">
    <location>
        <begin position="6"/>
        <end position="26"/>
    </location>
</feature>
<dbReference type="PROSITE" id="PS00518">
    <property type="entry name" value="ZF_RING_1"/>
    <property type="match status" value="1"/>
</dbReference>
<dbReference type="InterPro" id="IPR013083">
    <property type="entry name" value="Znf_RING/FYVE/PHD"/>
</dbReference>
<dbReference type="OrthoDB" id="3219336at2759"/>
<dbReference type="STRING" id="670483.S7QE85"/>
<organism evidence="6 7">
    <name type="scientific">Gloeophyllum trabeum (strain ATCC 11539 / FP-39264 / Madison 617)</name>
    <name type="common">Brown rot fungus</name>
    <dbReference type="NCBI Taxonomy" id="670483"/>
    <lineage>
        <taxon>Eukaryota</taxon>
        <taxon>Fungi</taxon>
        <taxon>Dikarya</taxon>
        <taxon>Basidiomycota</taxon>
        <taxon>Agaricomycotina</taxon>
        <taxon>Agaricomycetes</taxon>
        <taxon>Gloeophyllales</taxon>
        <taxon>Gloeophyllaceae</taxon>
        <taxon>Gloeophyllum</taxon>
    </lineage>
</organism>
<keyword evidence="7" id="KW-1185">Reference proteome</keyword>
<protein>
    <recommendedName>
        <fullName evidence="5">Zinc finger RING-type eukaryotic domain-containing protein</fullName>
    </recommendedName>
</protein>
<evidence type="ECO:0000313" key="6">
    <source>
        <dbReference type="EMBL" id="EPQ57608.1"/>
    </source>
</evidence>
<dbReference type="EMBL" id="KB469299">
    <property type="protein sequence ID" value="EPQ57608.1"/>
    <property type="molecule type" value="Genomic_DNA"/>
</dbReference>
<dbReference type="HOGENOM" id="CLU_1981805_0_0_1"/>
<evidence type="ECO:0000256" key="1">
    <source>
        <dbReference type="ARBA" id="ARBA00022723"/>
    </source>
</evidence>
<dbReference type="GeneID" id="19308430"/>
<evidence type="ECO:0000256" key="2">
    <source>
        <dbReference type="ARBA" id="ARBA00022771"/>
    </source>
</evidence>
<keyword evidence="3" id="KW-0862">Zinc</keyword>
<dbReference type="AlphaFoldDB" id="S7QE85"/>
<dbReference type="Gene3D" id="3.30.40.10">
    <property type="entry name" value="Zinc/RING finger domain, C3HC4 (zinc finger)"/>
    <property type="match status" value="1"/>
</dbReference>
<evidence type="ECO:0000256" key="3">
    <source>
        <dbReference type="ARBA" id="ARBA00022833"/>
    </source>
</evidence>
<evidence type="ECO:0000313" key="7">
    <source>
        <dbReference type="Proteomes" id="UP000030669"/>
    </source>
</evidence>
<dbReference type="SUPFAM" id="SSF57850">
    <property type="entry name" value="RING/U-box"/>
    <property type="match status" value="1"/>
</dbReference>
<evidence type="ECO:0000256" key="4">
    <source>
        <dbReference type="SAM" id="MobiDB-lite"/>
    </source>
</evidence>
<gene>
    <name evidence="6" type="ORF">GLOTRDRAFT_74505</name>
</gene>
<sequence>MKMWSPYTLPDCGHTFCQSCLEDWLSSTLAKHVAEHPRYNPNIHIPAHLLHDPRLQAQILALRGPQPGYTCPACRAPVKSRPVEVYALKNVVRTVGRALGESSPRKVLPPRGAGRQGPWDAFFPER</sequence>
<dbReference type="InterPro" id="IPR027370">
    <property type="entry name" value="Znf-RING_euk"/>
</dbReference>
<feature type="region of interest" description="Disordered" evidence="4">
    <location>
        <begin position="99"/>
        <end position="126"/>
    </location>
</feature>
<dbReference type="Pfam" id="PF13445">
    <property type="entry name" value="zf-RING_UBOX"/>
    <property type="match status" value="1"/>
</dbReference>
<proteinExistence type="predicted"/>
<dbReference type="GO" id="GO:0008270">
    <property type="term" value="F:zinc ion binding"/>
    <property type="evidence" value="ECO:0007669"/>
    <property type="project" value="UniProtKB-KW"/>
</dbReference>
<dbReference type="RefSeq" id="XP_007864676.1">
    <property type="nucleotide sequence ID" value="XM_007866485.1"/>
</dbReference>
<dbReference type="eggNOG" id="ENOG502SRD8">
    <property type="taxonomic scope" value="Eukaryota"/>
</dbReference>
<dbReference type="KEGG" id="gtr:GLOTRDRAFT_74505"/>
<dbReference type="InterPro" id="IPR017907">
    <property type="entry name" value="Znf_RING_CS"/>
</dbReference>
<dbReference type="Proteomes" id="UP000030669">
    <property type="component" value="Unassembled WGS sequence"/>
</dbReference>